<sequence>MLTLYPGNWLYNASVIGFLISVKEIENLSNHFSFKEDGSVVIDQNIFKQLKIEERYYEKKVASIIGKSSFHINYLQYGEDWKEVFRLFVKNLANIKEVDESMSCDFCGRKFAFSDTDIKDMQRKMIRCVINRHKREKNNIEKANKRQINNTNNVKNSSKEIPYSKIFKILSMKDKQIEVNYKKMKETLGKFLNGIKKFDMRHNALLAPSLGEFPNSFCNNADSLYICPLCAYLILHYHVCMTDLADGLKMFVNAPSFEVMWHLNEYVQTIYKRERISRTKELLGMSLIEMALKLNIQLGKWTMMNIEIVTLYNKKVDFFSILYETTVLLSNREIATLLNDIGELSILSFVLNNDFSKIMELGERILKISLLNYSVEKLKQNDKEFVKENIKLQKNIDNLTNLSYKLFKLYALIEEKIKREVFV</sequence>
<keyword evidence="2" id="KW-1185">Reference proteome</keyword>
<proteinExistence type="predicted"/>
<dbReference type="RefSeq" id="WP_045168735.1">
    <property type="nucleotide sequence ID" value="NZ_CP113865.1"/>
</dbReference>
<evidence type="ECO:0008006" key="3">
    <source>
        <dbReference type="Google" id="ProtNLM"/>
    </source>
</evidence>
<name>A0ABY7BQD5_9FIRM</name>
<gene>
    <name evidence="1" type="ORF">OTK00_002277</name>
</gene>
<protein>
    <recommendedName>
        <fullName evidence="3">CRISPR-associated CXXC_CXXC protein Cst1</fullName>
    </recommendedName>
</protein>
<dbReference type="Proteomes" id="UP001164909">
    <property type="component" value="Chromosome"/>
</dbReference>
<evidence type="ECO:0000313" key="1">
    <source>
        <dbReference type="EMBL" id="WAM33741.1"/>
    </source>
</evidence>
<organism evidence="1 2">
    <name type="scientific">Caldicellulosiruptor morganii</name>
    <dbReference type="NCBI Taxonomy" id="1387555"/>
    <lineage>
        <taxon>Bacteria</taxon>
        <taxon>Bacillati</taxon>
        <taxon>Bacillota</taxon>
        <taxon>Bacillota incertae sedis</taxon>
        <taxon>Caldicellulosiruptorales</taxon>
        <taxon>Caldicellulosiruptoraceae</taxon>
        <taxon>Caldicellulosiruptor</taxon>
    </lineage>
</organism>
<reference evidence="1" key="1">
    <citation type="submission" date="2022-12" db="EMBL/GenBank/DDBJ databases">
        <authorList>
            <person name="Bing R.G."/>
            <person name="Willard D.J."/>
            <person name="Manesh M.J.H."/>
            <person name="Laemthong T."/>
            <person name="Crosby J.R."/>
            <person name="Kelly R.M."/>
        </authorList>
    </citation>
    <scope>NUCLEOTIDE SEQUENCE</scope>
    <source>
        <strain evidence="1">DSM 8990</strain>
    </source>
</reference>
<accession>A0ABY7BQD5</accession>
<evidence type="ECO:0000313" key="2">
    <source>
        <dbReference type="Proteomes" id="UP001164909"/>
    </source>
</evidence>
<dbReference type="EMBL" id="CP113865">
    <property type="protein sequence ID" value="WAM33741.1"/>
    <property type="molecule type" value="Genomic_DNA"/>
</dbReference>